<feature type="region of interest" description="Disordered" evidence="4">
    <location>
        <begin position="287"/>
        <end position="306"/>
    </location>
</feature>
<reference evidence="7" key="2">
    <citation type="journal article" date="2016" name="Fungal Biol.">
        <title>Ochratoxin A production by Penicillium thymicola.</title>
        <authorList>
            <person name="Nguyen H.D.T."/>
            <person name="McMullin D.R."/>
            <person name="Ponomareva E."/>
            <person name="Riley R."/>
            <person name="Pomraning K.R."/>
            <person name="Baker S.E."/>
            <person name="Seifert K.A."/>
        </authorList>
    </citation>
    <scope>NUCLEOTIDE SEQUENCE</scope>
    <source>
        <strain evidence="7">DAOM 180753</strain>
    </source>
</reference>
<dbReference type="PANTHER" id="PTHR34997:SF2">
    <property type="entry name" value="LYSM DOMAIN-CONTAINING PROTEIN-RELATED"/>
    <property type="match status" value="1"/>
</dbReference>
<gene>
    <name evidence="7" type="ORF">VN97_g4336</name>
</gene>
<feature type="domain" description="LysM" evidence="6">
    <location>
        <begin position="314"/>
        <end position="363"/>
    </location>
</feature>
<evidence type="ECO:0000256" key="3">
    <source>
        <dbReference type="ARBA" id="ARBA00023026"/>
    </source>
</evidence>
<dbReference type="CDD" id="cd00118">
    <property type="entry name" value="LysM"/>
    <property type="match status" value="4"/>
</dbReference>
<evidence type="ECO:0000313" key="7">
    <source>
        <dbReference type="EMBL" id="KAJ9488937.1"/>
    </source>
</evidence>
<name>A0AAI9X9Q0_PENTH</name>
<dbReference type="GO" id="GO:0008061">
    <property type="term" value="F:chitin binding"/>
    <property type="evidence" value="ECO:0007669"/>
    <property type="project" value="UniProtKB-KW"/>
</dbReference>
<dbReference type="SMART" id="SM00257">
    <property type="entry name" value="LysM"/>
    <property type="match status" value="4"/>
</dbReference>
<feature type="domain" description="LysM" evidence="6">
    <location>
        <begin position="140"/>
        <end position="186"/>
    </location>
</feature>
<dbReference type="Pfam" id="PF01476">
    <property type="entry name" value="LysM"/>
    <property type="match status" value="3"/>
</dbReference>
<evidence type="ECO:0000259" key="6">
    <source>
        <dbReference type="PROSITE" id="PS51782"/>
    </source>
</evidence>
<accession>A0AAI9X9Q0</accession>
<dbReference type="Proteomes" id="UP001227192">
    <property type="component" value="Unassembled WGS sequence"/>
</dbReference>
<evidence type="ECO:0000313" key="8">
    <source>
        <dbReference type="Proteomes" id="UP001227192"/>
    </source>
</evidence>
<dbReference type="EMBL" id="LACB01000100">
    <property type="protein sequence ID" value="KAJ9488937.1"/>
    <property type="molecule type" value="Genomic_DNA"/>
</dbReference>
<dbReference type="SUPFAM" id="SSF54106">
    <property type="entry name" value="LysM domain"/>
    <property type="match status" value="4"/>
</dbReference>
<keyword evidence="8" id="KW-1185">Reference proteome</keyword>
<comment type="caution">
    <text evidence="7">The sequence shown here is derived from an EMBL/GenBank/DDBJ whole genome shotgun (WGS) entry which is preliminary data.</text>
</comment>
<evidence type="ECO:0000256" key="4">
    <source>
        <dbReference type="SAM" id="MobiDB-lite"/>
    </source>
</evidence>
<organism evidence="7 8">
    <name type="scientific">Penicillium thymicola</name>
    <dbReference type="NCBI Taxonomy" id="293382"/>
    <lineage>
        <taxon>Eukaryota</taxon>
        <taxon>Fungi</taxon>
        <taxon>Dikarya</taxon>
        <taxon>Ascomycota</taxon>
        <taxon>Pezizomycotina</taxon>
        <taxon>Eurotiomycetes</taxon>
        <taxon>Eurotiomycetidae</taxon>
        <taxon>Eurotiales</taxon>
        <taxon>Aspergillaceae</taxon>
        <taxon>Penicillium</taxon>
    </lineage>
</organism>
<dbReference type="AlphaFoldDB" id="A0AAI9X9Q0"/>
<feature type="region of interest" description="Disordered" evidence="4">
    <location>
        <begin position="99"/>
        <end position="130"/>
    </location>
</feature>
<evidence type="ECO:0000256" key="5">
    <source>
        <dbReference type="SAM" id="SignalP"/>
    </source>
</evidence>
<feature type="compositionally biased region" description="Low complexity" evidence="4">
    <location>
        <begin position="104"/>
        <end position="117"/>
    </location>
</feature>
<keyword evidence="2 5" id="KW-0732">Signal</keyword>
<dbReference type="InterPro" id="IPR018392">
    <property type="entry name" value="LysM"/>
</dbReference>
<dbReference type="InterPro" id="IPR036779">
    <property type="entry name" value="LysM_dom_sf"/>
</dbReference>
<dbReference type="Gene3D" id="3.10.350.10">
    <property type="entry name" value="LysM domain"/>
    <property type="match status" value="5"/>
</dbReference>
<proteinExistence type="predicted"/>
<keyword evidence="3" id="KW-0843">Virulence</keyword>
<feature type="signal peptide" evidence="5">
    <location>
        <begin position="1"/>
        <end position="23"/>
    </location>
</feature>
<feature type="domain" description="LysM" evidence="6">
    <location>
        <begin position="380"/>
        <end position="426"/>
    </location>
</feature>
<dbReference type="PANTHER" id="PTHR34997">
    <property type="entry name" value="AM15"/>
    <property type="match status" value="1"/>
</dbReference>
<keyword evidence="1" id="KW-0147">Chitin-binding</keyword>
<feature type="domain" description="LysM" evidence="6">
    <location>
        <begin position="230"/>
        <end position="276"/>
    </location>
</feature>
<protein>
    <recommendedName>
        <fullName evidence="6">LysM domain-containing protein</fullName>
    </recommendedName>
</protein>
<sequence>MNRSSSRLAGFLALSLVVYSVEARPRSFARDASPELPSDPNTISTCSWWWDNADGDIACKDMPSEWGISMEDFLLWNPSITADCGNFVTGKSYCVEAPAGGTGPSPTTSTTTTTGPAPTGGNGVETPLPTRPGMASNCDAFYYVEKGDTCPSITSAYGISTADFIKWNHSVSADCTGLWASYYMCVGVIGQSPGTTTTKTTTSAPDPTTLPNGIETPLPIQPGMVDNCDAFHLVGAGDICDIIAARYKISTTQFVTWNPSVGSSCSGMWANTYVCVSIIGHTPTTTTTTTASVPTTTASGPSPTQSGIDKTCVSFYKAQAGDTCTTIAQQKYRYIYSLPLFQRWNPAVGSDCSGLFAGYYYCVATEQHQPMPGIINTCRGYHQVKDGDSCWAIQQKYGITAAQFNNWNPLVGSSCASLWVKYFVCVGV</sequence>
<evidence type="ECO:0000256" key="2">
    <source>
        <dbReference type="ARBA" id="ARBA00022729"/>
    </source>
</evidence>
<evidence type="ECO:0000256" key="1">
    <source>
        <dbReference type="ARBA" id="ARBA00022669"/>
    </source>
</evidence>
<dbReference type="InterPro" id="IPR052210">
    <property type="entry name" value="LysM1-like"/>
</dbReference>
<dbReference type="PROSITE" id="PS51782">
    <property type="entry name" value="LYSM"/>
    <property type="match status" value="4"/>
</dbReference>
<feature type="chain" id="PRO_5042607284" description="LysM domain-containing protein" evidence="5">
    <location>
        <begin position="24"/>
        <end position="428"/>
    </location>
</feature>
<reference evidence="7" key="1">
    <citation type="submission" date="2015-06" db="EMBL/GenBank/DDBJ databases">
        <authorList>
            <person name="Nguyen H."/>
        </authorList>
    </citation>
    <scope>NUCLEOTIDE SEQUENCE</scope>
    <source>
        <strain evidence="7">DAOM 180753</strain>
    </source>
</reference>